<keyword evidence="3" id="KW-1185">Reference proteome</keyword>
<dbReference type="EMBL" id="CP028339">
    <property type="protein sequence ID" value="AVR87374.1"/>
    <property type="molecule type" value="Genomic_DNA"/>
</dbReference>
<dbReference type="Pfam" id="PF04383">
    <property type="entry name" value="KilA-N"/>
    <property type="match status" value="1"/>
</dbReference>
<feature type="domain" description="KilA-N" evidence="1">
    <location>
        <begin position="8"/>
        <end position="124"/>
    </location>
</feature>
<dbReference type="SUPFAM" id="SSF54616">
    <property type="entry name" value="DNA-binding domain of Mlu1-box binding protein MBP1"/>
    <property type="match status" value="1"/>
</dbReference>
<accession>A0A2R4BJL6</accession>
<gene>
    <name evidence="2" type="ORF">Tharo_0424</name>
</gene>
<protein>
    <submittedName>
        <fullName evidence="2">KilA-N domain protein</fullName>
    </submittedName>
</protein>
<dbReference type="Proteomes" id="UP000241885">
    <property type="component" value="Chromosome"/>
</dbReference>
<proteinExistence type="predicted"/>
<evidence type="ECO:0000259" key="1">
    <source>
        <dbReference type="PROSITE" id="PS51301"/>
    </source>
</evidence>
<reference evidence="2 3" key="1">
    <citation type="submission" date="2018-03" db="EMBL/GenBank/DDBJ databases">
        <title>Complete genome sequence of Thauera aromatica, a model organism for studying aromatic compound degradation under denitrifying conditions.</title>
        <authorList>
            <person name="Lo H.-Y."/>
            <person name="Goris T."/>
            <person name="Boll M."/>
            <person name="Mueller J.A."/>
        </authorList>
    </citation>
    <scope>NUCLEOTIDE SEQUENCE [LARGE SCALE GENOMIC DNA]</scope>
    <source>
        <strain evidence="2 3">K172</strain>
    </source>
</reference>
<evidence type="ECO:0000313" key="3">
    <source>
        <dbReference type="Proteomes" id="UP000241885"/>
    </source>
</evidence>
<dbReference type="KEGG" id="tak:Tharo_0424"/>
<dbReference type="InterPro" id="IPR058744">
    <property type="entry name" value="BstA-like_C"/>
</dbReference>
<name>A0A2R4BJL6_THAAR</name>
<evidence type="ECO:0000313" key="2">
    <source>
        <dbReference type="EMBL" id="AVR87374.1"/>
    </source>
</evidence>
<organism evidence="2 3">
    <name type="scientific">Thauera aromatica K172</name>
    <dbReference type="NCBI Taxonomy" id="44139"/>
    <lineage>
        <taxon>Bacteria</taxon>
        <taxon>Pseudomonadati</taxon>
        <taxon>Pseudomonadota</taxon>
        <taxon>Betaproteobacteria</taxon>
        <taxon>Rhodocyclales</taxon>
        <taxon>Zoogloeaceae</taxon>
        <taxon>Thauera</taxon>
    </lineage>
</organism>
<dbReference type="OrthoDB" id="9178758at2"/>
<dbReference type="InterPro" id="IPR036887">
    <property type="entry name" value="HTH_APSES_sf"/>
</dbReference>
<dbReference type="AlphaFoldDB" id="A0A2R4BJL6"/>
<dbReference type="Pfam" id="PF26567">
    <property type="entry name" value="BstA_C"/>
    <property type="match status" value="1"/>
</dbReference>
<dbReference type="InterPro" id="IPR018004">
    <property type="entry name" value="KilA/APSES_HTH"/>
</dbReference>
<dbReference type="RefSeq" id="WP_107219800.1">
    <property type="nucleotide sequence ID" value="NZ_CP028339.1"/>
</dbReference>
<dbReference type="GO" id="GO:0003677">
    <property type="term" value="F:DNA binding"/>
    <property type="evidence" value="ECO:0007669"/>
    <property type="project" value="InterPro"/>
</dbReference>
<dbReference type="InterPro" id="IPR017880">
    <property type="entry name" value="KilA_N"/>
</dbReference>
<dbReference type="SMART" id="SM01252">
    <property type="entry name" value="KilA-N"/>
    <property type="match status" value="1"/>
</dbReference>
<sequence>MQPKHQLSLALIQHQVNNSVISQRASDGYINATALCQAAGKQFKDYMGNKSTQEFLTELSAETGLQAQLVEKSLVEKKQALVETFPGAPSTGGGSWVHPQVAIHLGQWASGKFAVQVSKWVHEWMSGKGAPNRMPYHIRRHMLNLNQVPAGYFSVLQEMTFLLIAPLDQSGYELPERMVPDISMGRFLCKHLRDSLGIDTDSLPTYLHRYPDGRRVSAKLYPNNVLAEFRKLIQERWLPENAARYFSQRDPAALPHLDALILALPMKSAANDPRLGPPSVRRQTK</sequence>
<dbReference type="PROSITE" id="PS51301">
    <property type="entry name" value="KILA_N"/>
    <property type="match status" value="1"/>
</dbReference>